<sequence length="632" mass="69339">MSRGLYIRDGLEVVQTRAGRVALISGNSLGFEIDDVTRDVLALCDGRSADAVVKALQDRYGEEEIRGALGELEAVGALVGNLQRLFFQSLYLLSGLLAGPAERLFRRSVRGHGDAVLERAGRVRSVLLYTLSKDPTATRIPAAILREKFPEADLRIKTFTAENTRLILSLFREARALRGERFDLTVGVHDFDEDHPHRRFVLTWLFGRLARAGRRIAYVDRYDFLPRLALPYLLSAWEVAKDRCAEALRKTTFWAYVAFADLFRAPHVAPSSPRRILVLAPGGIGDVVLTTPALRALRRQHPDAHIACLVPPGAAGLLKACPFINELIPSPIQGRGGLRDLLRHLSFARDIRNRRFDLSVTLRHWRGQACDGYLPYLAGVPRRVGPALSGPRETATIFTHPVAVASAHQADAALEVVRGLGEDRALQFWTTEADRAFVQRHLRGQGIFAEDLLIGVHPGSSAEVKQWPPERLAQAVDRLTLGWGARVVLTGGPGEVRLAWEVARHTETSPAVVAGNLTLSQSVALIERCDLLLCGDSGPMHITAAVGTPLVALFGPTDPRHWGPRAPRSRVVRRRLFCGPRPACIAGPHPECPRGRAVCIQDIPVEEVVEAAEALLSDRMISQGDGNATKPL</sequence>
<dbReference type="GO" id="GO:0009244">
    <property type="term" value="P:lipopolysaccharide core region biosynthetic process"/>
    <property type="evidence" value="ECO:0007669"/>
    <property type="project" value="TreeGrafter"/>
</dbReference>
<name>A0A1F6C719_HANXR</name>
<proteinExistence type="predicted"/>
<comment type="caution">
    <text evidence="3">The sequence shown here is derived from an EMBL/GenBank/DDBJ whole genome shotgun (WGS) entry which is preliminary data.</text>
</comment>
<dbReference type="PANTHER" id="PTHR30160:SF7">
    <property type="entry name" value="ADP-HEPTOSE--LPS HEPTOSYLTRANSFERASE 2"/>
    <property type="match status" value="1"/>
</dbReference>
<keyword evidence="2" id="KW-0808">Transferase</keyword>
<dbReference type="PANTHER" id="PTHR30160">
    <property type="entry name" value="TETRAACYLDISACCHARIDE 4'-KINASE-RELATED"/>
    <property type="match status" value="1"/>
</dbReference>
<dbReference type="Proteomes" id="UP000178606">
    <property type="component" value="Unassembled WGS sequence"/>
</dbReference>
<protein>
    <recommendedName>
        <fullName evidence="5">Lipopolysaccharide heptosyltransferase II</fullName>
    </recommendedName>
</protein>
<dbReference type="InterPro" id="IPR002201">
    <property type="entry name" value="Glyco_trans_9"/>
</dbReference>
<accession>A0A1F6C719</accession>
<dbReference type="Pfam" id="PF01075">
    <property type="entry name" value="Glyco_transf_9"/>
    <property type="match status" value="1"/>
</dbReference>
<dbReference type="SUPFAM" id="SSF53756">
    <property type="entry name" value="UDP-Glycosyltransferase/glycogen phosphorylase"/>
    <property type="match status" value="1"/>
</dbReference>
<dbReference type="EMBL" id="MFKF01000391">
    <property type="protein sequence ID" value="OGG44936.1"/>
    <property type="molecule type" value="Genomic_DNA"/>
</dbReference>
<keyword evidence="1" id="KW-0328">Glycosyltransferase</keyword>
<evidence type="ECO:0000256" key="2">
    <source>
        <dbReference type="ARBA" id="ARBA00022679"/>
    </source>
</evidence>
<evidence type="ECO:0008006" key="5">
    <source>
        <dbReference type="Google" id="ProtNLM"/>
    </source>
</evidence>
<dbReference type="AlphaFoldDB" id="A0A1F6C719"/>
<reference evidence="3 4" key="1">
    <citation type="journal article" date="2016" name="Nat. Commun.">
        <title>Thousands of microbial genomes shed light on interconnected biogeochemical processes in an aquifer system.</title>
        <authorList>
            <person name="Anantharaman K."/>
            <person name="Brown C.T."/>
            <person name="Hug L.A."/>
            <person name="Sharon I."/>
            <person name="Castelle C.J."/>
            <person name="Probst A.J."/>
            <person name="Thomas B.C."/>
            <person name="Singh A."/>
            <person name="Wilkins M.J."/>
            <person name="Karaoz U."/>
            <person name="Brodie E.L."/>
            <person name="Williams K.H."/>
            <person name="Hubbard S.S."/>
            <person name="Banfield J.F."/>
        </authorList>
    </citation>
    <scope>NUCLEOTIDE SEQUENCE [LARGE SCALE GENOMIC DNA]</scope>
    <source>
        <strain evidence="4">RIFCSPLOWO2_12_FULL_64_10</strain>
    </source>
</reference>
<dbReference type="CDD" id="cd03789">
    <property type="entry name" value="GT9_LPS_heptosyltransferase"/>
    <property type="match status" value="1"/>
</dbReference>
<dbReference type="Gene3D" id="3.40.50.2000">
    <property type="entry name" value="Glycogen Phosphorylase B"/>
    <property type="match status" value="2"/>
</dbReference>
<dbReference type="InterPro" id="IPR051199">
    <property type="entry name" value="LPS_LOS_Heptosyltrfase"/>
</dbReference>
<evidence type="ECO:0000313" key="3">
    <source>
        <dbReference type="EMBL" id="OGG44936.1"/>
    </source>
</evidence>
<evidence type="ECO:0000256" key="1">
    <source>
        <dbReference type="ARBA" id="ARBA00022676"/>
    </source>
</evidence>
<dbReference type="GO" id="GO:0008713">
    <property type="term" value="F:ADP-heptose-lipopolysaccharide heptosyltransferase activity"/>
    <property type="evidence" value="ECO:0007669"/>
    <property type="project" value="TreeGrafter"/>
</dbReference>
<organism evidence="3 4">
    <name type="scientific">Handelsmanbacteria sp. (strain RIFCSPLOWO2_12_FULL_64_10)</name>
    <dbReference type="NCBI Taxonomy" id="1817868"/>
    <lineage>
        <taxon>Bacteria</taxon>
        <taxon>Candidatus Handelsmaniibacteriota</taxon>
    </lineage>
</organism>
<evidence type="ECO:0000313" key="4">
    <source>
        <dbReference type="Proteomes" id="UP000178606"/>
    </source>
</evidence>
<dbReference type="GO" id="GO:0005829">
    <property type="term" value="C:cytosol"/>
    <property type="evidence" value="ECO:0007669"/>
    <property type="project" value="TreeGrafter"/>
</dbReference>
<gene>
    <name evidence="3" type="ORF">A3F84_05735</name>
</gene>